<sequence>MQRHANISSEAHCCARWAQLQEYQFDYTLCKKHNTNQTCASVIAKDPRLACVCYEIIHLPADFQHTVHVYYGLTNYYQNFRLYVSSRDDQQLLGHPQVARYPCKPLDVDPRNNFTIFPCGLVANSLFNDTFRLKYKNGPGGRPLDVPLSFDNISWPSDLTRKFHNPEKWDPAGTVKPPNWEMPVHQLRHGLQNEAFIVWMRTAALPSLRKLYGRVERTGFFSEKVPQGEYILEIHYRYPVVVFEGTKRLILSNASWMGSRNPFVAISYFAVGCLCVVLGVAFKAIDRKFSSM</sequence>
<evidence type="ECO:0008006" key="10">
    <source>
        <dbReference type="Google" id="ProtNLM"/>
    </source>
</evidence>
<comment type="subcellular location">
    <subcellularLocation>
        <location evidence="1">Membrane</location>
        <topology evidence="1">Multi-pass membrane protein</topology>
    </subcellularLocation>
</comment>
<dbReference type="Pfam" id="PF03381">
    <property type="entry name" value="CDC50"/>
    <property type="match status" value="1"/>
</dbReference>
<protein>
    <recommendedName>
        <fullName evidence="10">Cell cycle control protein 50A</fullName>
    </recommendedName>
</protein>
<dbReference type="InterPro" id="IPR005045">
    <property type="entry name" value="CDC50/LEM3_fam"/>
</dbReference>
<evidence type="ECO:0000256" key="2">
    <source>
        <dbReference type="ARBA" id="ARBA00009457"/>
    </source>
</evidence>
<gene>
    <name evidence="8" type="ORF">HPB48_014604</name>
</gene>
<reference evidence="8 9" key="1">
    <citation type="journal article" date="2020" name="Cell">
        <title>Large-Scale Comparative Analyses of Tick Genomes Elucidate Their Genetic Diversity and Vector Capacities.</title>
        <authorList>
            <consortium name="Tick Genome and Microbiome Consortium (TIGMIC)"/>
            <person name="Jia N."/>
            <person name="Wang J."/>
            <person name="Shi W."/>
            <person name="Du L."/>
            <person name="Sun Y."/>
            <person name="Zhan W."/>
            <person name="Jiang J.F."/>
            <person name="Wang Q."/>
            <person name="Zhang B."/>
            <person name="Ji P."/>
            <person name="Bell-Sakyi L."/>
            <person name="Cui X.M."/>
            <person name="Yuan T.T."/>
            <person name="Jiang B.G."/>
            <person name="Yang W.F."/>
            <person name="Lam T.T."/>
            <person name="Chang Q.C."/>
            <person name="Ding S.J."/>
            <person name="Wang X.J."/>
            <person name="Zhu J.G."/>
            <person name="Ruan X.D."/>
            <person name="Zhao L."/>
            <person name="Wei J.T."/>
            <person name="Ye R.Z."/>
            <person name="Que T.C."/>
            <person name="Du C.H."/>
            <person name="Zhou Y.H."/>
            <person name="Cheng J.X."/>
            <person name="Dai P.F."/>
            <person name="Guo W.B."/>
            <person name="Han X.H."/>
            <person name="Huang E.J."/>
            <person name="Li L.F."/>
            <person name="Wei W."/>
            <person name="Gao Y.C."/>
            <person name="Liu J.Z."/>
            <person name="Shao H.Z."/>
            <person name="Wang X."/>
            <person name="Wang C.C."/>
            <person name="Yang T.C."/>
            <person name="Huo Q.B."/>
            <person name="Li W."/>
            <person name="Chen H.Y."/>
            <person name="Chen S.E."/>
            <person name="Zhou L.G."/>
            <person name="Ni X.B."/>
            <person name="Tian J.H."/>
            <person name="Sheng Y."/>
            <person name="Liu T."/>
            <person name="Pan Y.S."/>
            <person name="Xia L.Y."/>
            <person name="Li J."/>
            <person name="Zhao F."/>
            <person name="Cao W.C."/>
        </authorList>
    </citation>
    <scope>NUCLEOTIDE SEQUENCE [LARGE SCALE GENOMIC DNA]</scope>
    <source>
        <strain evidence="8">HaeL-2018</strain>
    </source>
</reference>
<keyword evidence="5 6" id="KW-0472">Membrane</keyword>
<evidence type="ECO:0000256" key="1">
    <source>
        <dbReference type="ARBA" id="ARBA00004141"/>
    </source>
</evidence>
<dbReference type="AlphaFoldDB" id="A0A9J6GZ23"/>
<evidence type="ECO:0000256" key="5">
    <source>
        <dbReference type="ARBA" id="ARBA00023136"/>
    </source>
</evidence>
<dbReference type="GO" id="GO:0005794">
    <property type="term" value="C:Golgi apparatus"/>
    <property type="evidence" value="ECO:0007669"/>
    <property type="project" value="TreeGrafter"/>
</dbReference>
<dbReference type="Proteomes" id="UP000821853">
    <property type="component" value="Chromosome 8"/>
</dbReference>
<comment type="similarity">
    <text evidence="2 6">Belongs to the CDC50/LEM3 family.</text>
</comment>
<evidence type="ECO:0000256" key="4">
    <source>
        <dbReference type="ARBA" id="ARBA00022989"/>
    </source>
</evidence>
<dbReference type="GO" id="GO:0005783">
    <property type="term" value="C:endoplasmic reticulum"/>
    <property type="evidence" value="ECO:0007669"/>
    <property type="project" value="TreeGrafter"/>
</dbReference>
<dbReference type="VEuPathDB" id="VectorBase:HLOH_049134"/>
<evidence type="ECO:0000313" key="8">
    <source>
        <dbReference type="EMBL" id="KAH9380682.1"/>
    </source>
</evidence>
<name>A0A9J6GZ23_HAELO</name>
<dbReference type="PANTHER" id="PTHR10926">
    <property type="entry name" value="CELL CYCLE CONTROL PROTEIN 50"/>
    <property type="match status" value="1"/>
</dbReference>
<dbReference type="EMBL" id="JABSTR010000010">
    <property type="protein sequence ID" value="KAH9380682.1"/>
    <property type="molecule type" value="Genomic_DNA"/>
</dbReference>
<organism evidence="8 9">
    <name type="scientific">Haemaphysalis longicornis</name>
    <name type="common">Bush tick</name>
    <dbReference type="NCBI Taxonomy" id="44386"/>
    <lineage>
        <taxon>Eukaryota</taxon>
        <taxon>Metazoa</taxon>
        <taxon>Ecdysozoa</taxon>
        <taxon>Arthropoda</taxon>
        <taxon>Chelicerata</taxon>
        <taxon>Arachnida</taxon>
        <taxon>Acari</taxon>
        <taxon>Parasitiformes</taxon>
        <taxon>Ixodida</taxon>
        <taxon>Ixodoidea</taxon>
        <taxon>Ixodidae</taxon>
        <taxon>Haemaphysalinae</taxon>
        <taxon>Haemaphysalis</taxon>
    </lineage>
</organism>
<dbReference type="PANTHER" id="PTHR10926:SF0">
    <property type="entry name" value="CDC50, ISOFORM A"/>
    <property type="match status" value="1"/>
</dbReference>
<dbReference type="OrthoDB" id="340608at2759"/>
<evidence type="ECO:0000256" key="6">
    <source>
        <dbReference type="PIRNR" id="PIRNR015840"/>
    </source>
</evidence>
<evidence type="ECO:0000256" key="7">
    <source>
        <dbReference type="SAM" id="Phobius"/>
    </source>
</evidence>
<proteinExistence type="inferred from homology"/>
<comment type="caution">
    <text evidence="8">The sequence shown here is derived from an EMBL/GenBank/DDBJ whole genome shotgun (WGS) entry which is preliminary data.</text>
</comment>
<feature type="transmembrane region" description="Helical" evidence="7">
    <location>
        <begin position="263"/>
        <end position="282"/>
    </location>
</feature>
<keyword evidence="4 7" id="KW-1133">Transmembrane helix</keyword>
<evidence type="ECO:0000256" key="3">
    <source>
        <dbReference type="ARBA" id="ARBA00022692"/>
    </source>
</evidence>
<dbReference type="OMA" id="YNVTDER"/>
<dbReference type="GO" id="GO:0005886">
    <property type="term" value="C:plasma membrane"/>
    <property type="evidence" value="ECO:0007669"/>
    <property type="project" value="TreeGrafter"/>
</dbReference>
<keyword evidence="9" id="KW-1185">Reference proteome</keyword>
<keyword evidence="3 7" id="KW-0812">Transmembrane</keyword>
<accession>A0A9J6GZ23</accession>
<evidence type="ECO:0000313" key="9">
    <source>
        <dbReference type="Proteomes" id="UP000821853"/>
    </source>
</evidence>
<dbReference type="PIRSF" id="PIRSF015840">
    <property type="entry name" value="DUF284_TM_euk"/>
    <property type="match status" value="1"/>
</dbReference>